<name>A0ABS6EA01_9FIRM</name>
<evidence type="ECO:0000313" key="1">
    <source>
        <dbReference type="EMBL" id="MBU5439760.1"/>
    </source>
</evidence>
<keyword evidence="2" id="KW-1185">Reference proteome</keyword>
<accession>A0ABS6EA01</accession>
<comment type="caution">
    <text evidence="1">The sequence shown here is derived from an EMBL/GenBank/DDBJ whole genome shotgun (WGS) entry which is preliminary data.</text>
</comment>
<dbReference type="RefSeq" id="WP_216521571.1">
    <property type="nucleotide sequence ID" value="NZ_JAHLPM010000019.1"/>
</dbReference>
<organism evidence="1 2">
    <name type="scientific">Tissierella simiarum</name>
    <dbReference type="NCBI Taxonomy" id="2841534"/>
    <lineage>
        <taxon>Bacteria</taxon>
        <taxon>Bacillati</taxon>
        <taxon>Bacillota</taxon>
        <taxon>Tissierellia</taxon>
        <taxon>Tissierellales</taxon>
        <taxon>Tissierellaceae</taxon>
        <taxon>Tissierella</taxon>
    </lineage>
</organism>
<evidence type="ECO:0000313" key="2">
    <source>
        <dbReference type="Proteomes" id="UP000749471"/>
    </source>
</evidence>
<sequence length="145" mass="16903">MIYAKCIRESQIAKSVSEFQKRQNEENHVYCIGQTTVSKNGCDILYCVPLNFIYDCLKYGRYIAIIDVDDDSLEYPYKSSYMGLQRCTSEQLVINIMDSQDEQTIDYIFNEVGDADLVHDGYVHTLPDNIQKYFRKKQENCCCND</sequence>
<proteinExistence type="predicted"/>
<reference evidence="1 2" key="1">
    <citation type="submission" date="2021-06" db="EMBL/GenBank/DDBJ databases">
        <authorList>
            <person name="Sun Q."/>
            <person name="Li D."/>
        </authorList>
    </citation>
    <scope>NUCLEOTIDE SEQUENCE [LARGE SCALE GENOMIC DNA]</scope>
    <source>
        <strain evidence="1 2">MSJ-40</strain>
    </source>
</reference>
<gene>
    <name evidence="1" type="ORF">KQI42_17225</name>
</gene>
<dbReference type="Proteomes" id="UP000749471">
    <property type="component" value="Unassembled WGS sequence"/>
</dbReference>
<dbReference type="EMBL" id="JAHLPM010000019">
    <property type="protein sequence ID" value="MBU5439760.1"/>
    <property type="molecule type" value="Genomic_DNA"/>
</dbReference>
<protein>
    <submittedName>
        <fullName evidence="1">Uncharacterized protein</fullName>
    </submittedName>
</protein>